<gene>
    <name evidence="3" type="ORF">BDQ12DRAFT_659239</name>
</gene>
<comment type="similarity">
    <text evidence="1 2">Belongs to the arylamine N-acetyltransferase family.</text>
</comment>
<dbReference type="OrthoDB" id="10260017at2759"/>
<dbReference type="STRING" id="68775.A0A5C3LKE4"/>
<keyword evidence="4" id="KW-1185">Reference proteome</keyword>
<dbReference type="AlphaFoldDB" id="A0A5C3LKE4"/>
<protein>
    <submittedName>
        <fullName evidence="3">Arylamine N-acetyltransferase 1</fullName>
    </submittedName>
</protein>
<keyword evidence="2 3" id="KW-0808">Transferase</keyword>
<dbReference type="InterPro" id="IPR053710">
    <property type="entry name" value="Arylamine_NAT_domain_sf"/>
</dbReference>
<evidence type="ECO:0000256" key="1">
    <source>
        <dbReference type="ARBA" id="ARBA00006547"/>
    </source>
</evidence>
<evidence type="ECO:0000313" key="3">
    <source>
        <dbReference type="EMBL" id="TFK32376.1"/>
    </source>
</evidence>
<keyword evidence="2" id="KW-0012">Acyltransferase</keyword>
<dbReference type="SUPFAM" id="SSF54001">
    <property type="entry name" value="Cysteine proteinases"/>
    <property type="match status" value="1"/>
</dbReference>
<dbReference type="PRINTS" id="PR01543">
    <property type="entry name" value="ANATRNSFRASE"/>
</dbReference>
<organism evidence="3 4">
    <name type="scientific">Crucibulum laeve</name>
    <dbReference type="NCBI Taxonomy" id="68775"/>
    <lineage>
        <taxon>Eukaryota</taxon>
        <taxon>Fungi</taxon>
        <taxon>Dikarya</taxon>
        <taxon>Basidiomycota</taxon>
        <taxon>Agaricomycotina</taxon>
        <taxon>Agaricomycetes</taxon>
        <taxon>Agaricomycetidae</taxon>
        <taxon>Agaricales</taxon>
        <taxon>Agaricineae</taxon>
        <taxon>Nidulariaceae</taxon>
        <taxon>Crucibulum</taxon>
    </lineage>
</organism>
<reference evidence="3 4" key="1">
    <citation type="journal article" date="2019" name="Nat. Ecol. Evol.">
        <title>Megaphylogeny resolves global patterns of mushroom evolution.</title>
        <authorList>
            <person name="Varga T."/>
            <person name="Krizsan K."/>
            <person name="Foldi C."/>
            <person name="Dima B."/>
            <person name="Sanchez-Garcia M."/>
            <person name="Sanchez-Ramirez S."/>
            <person name="Szollosi G.J."/>
            <person name="Szarkandi J.G."/>
            <person name="Papp V."/>
            <person name="Albert L."/>
            <person name="Andreopoulos W."/>
            <person name="Angelini C."/>
            <person name="Antonin V."/>
            <person name="Barry K.W."/>
            <person name="Bougher N.L."/>
            <person name="Buchanan P."/>
            <person name="Buyck B."/>
            <person name="Bense V."/>
            <person name="Catcheside P."/>
            <person name="Chovatia M."/>
            <person name="Cooper J."/>
            <person name="Damon W."/>
            <person name="Desjardin D."/>
            <person name="Finy P."/>
            <person name="Geml J."/>
            <person name="Haridas S."/>
            <person name="Hughes K."/>
            <person name="Justo A."/>
            <person name="Karasinski D."/>
            <person name="Kautmanova I."/>
            <person name="Kiss B."/>
            <person name="Kocsube S."/>
            <person name="Kotiranta H."/>
            <person name="LaButti K.M."/>
            <person name="Lechner B.E."/>
            <person name="Liimatainen K."/>
            <person name="Lipzen A."/>
            <person name="Lukacs Z."/>
            <person name="Mihaltcheva S."/>
            <person name="Morgado L.N."/>
            <person name="Niskanen T."/>
            <person name="Noordeloos M.E."/>
            <person name="Ohm R.A."/>
            <person name="Ortiz-Santana B."/>
            <person name="Ovrebo C."/>
            <person name="Racz N."/>
            <person name="Riley R."/>
            <person name="Savchenko A."/>
            <person name="Shiryaev A."/>
            <person name="Soop K."/>
            <person name="Spirin V."/>
            <person name="Szebenyi C."/>
            <person name="Tomsovsky M."/>
            <person name="Tulloss R.E."/>
            <person name="Uehling J."/>
            <person name="Grigoriev I.V."/>
            <person name="Vagvolgyi C."/>
            <person name="Papp T."/>
            <person name="Martin F.M."/>
            <person name="Miettinen O."/>
            <person name="Hibbett D.S."/>
            <person name="Nagy L.G."/>
        </authorList>
    </citation>
    <scope>NUCLEOTIDE SEQUENCE [LARGE SCALE GENOMIC DNA]</scope>
    <source>
        <strain evidence="3 4">CBS 166.37</strain>
    </source>
</reference>
<sequence>MISSDEHRDGILRGGAWIKNVPSYYSPAQVLQWLSAINFVPQVTEEDITTRSFPAPLETLEQLIRLHLLTFPFENTAMHYTVDHEIDVTPEGAFKRLVAERKGSYCFGQNTVLLGMLRGLGYRAYAASARVNEGSLPPNYTSLVHMVVLVQPLERSNRTYLVDVGFGSPGLARPILLSNSEKDVVTGITPTEKHKLTRNAIPLSTSTVPAELKWNLEVWHEKKDDPHASWRILYSFSEEEFFPADAQDASFVVSQNYASNNIFCNDVICVKHFPLDEEDAKRFEGQAGSETCMYRMVLIGKEVKKYVGSSSEVVQIFLNEVERIRALRETFGIDIDDEAERHIRGRKSAIVKNGEA</sequence>
<evidence type="ECO:0000256" key="2">
    <source>
        <dbReference type="RuleBase" id="RU003452"/>
    </source>
</evidence>
<dbReference type="InterPro" id="IPR001447">
    <property type="entry name" value="Arylamine_N-AcTrfase"/>
</dbReference>
<dbReference type="Gene3D" id="3.30.2140.20">
    <property type="match status" value="1"/>
</dbReference>
<accession>A0A5C3LKE4</accession>
<evidence type="ECO:0000313" key="4">
    <source>
        <dbReference type="Proteomes" id="UP000308652"/>
    </source>
</evidence>
<dbReference type="PANTHER" id="PTHR11786">
    <property type="entry name" value="N-HYDROXYARYLAMINE O-ACETYLTRANSFERASE"/>
    <property type="match status" value="1"/>
</dbReference>
<dbReference type="GO" id="GO:0016407">
    <property type="term" value="F:acetyltransferase activity"/>
    <property type="evidence" value="ECO:0007669"/>
    <property type="project" value="InterPro"/>
</dbReference>
<proteinExistence type="inferred from homology"/>
<dbReference type="EMBL" id="ML213677">
    <property type="protein sequence ID" value="TFK32376.1"/>
    <property type="molecule type" value="Genomic_DNA"/>
</dbReference>
<name>A0A5C3LKE4_9AGAR</name>
<dbReference type="PANTHER" id="PTHR11786:SF0">
    <property type="entry name" value="ARYLAMINE N-ACETYLTRANSFERASE 4-RELATED"/>
    <property type="match status" value="1"/>
</dbReference>
<dbReference type="InterPro" id="IPR038765">
    <property type="entry name" value="Papain-like_cys_pep_sf"/>
</dbReference>
<dbReference type="Pfam" id="PF00797">
    <property type="entry name" value="Acetyltransf_2"/>
    <property type="match status" value="1"/>
</dbReference>
<dbReference type="Proteomes" id="UP000308652">
    <property type="component" value="Unassembled WGS sequence"/>
</dbReference>